<evidence type="ECO:0000256" key="4">
    <source>
        <dbReference type="ARBA" id="ARBA00022692"/>
    </source>
</evidence>
<accession>A0ABV7CDN9</accession>
<dbReference type="Proteomes" id="UP001595453">
    <property type="component" value="Unassembled WGS sequence"/>
</dbReference>
<evidence type="ECO:0000256" key="5">
    <source>
        <dbReference type="ARBA" id="ARBA00022989"/>
    </source>
</evidence>
<evidence type="ECO:0000256" key="9">
    <source>
        <dbReference type="RuleBase" id="RU003942"/>
    </source>
</evidence>
<comment type="caution">
    <text evidence="11">The sequence shown here is derived from an EMBL/GenBank/DDBJ whole genome shotgun (WGS) entry which is preliminary data.</text>
</comment>
<dbReference type="RefSeq" id="WP_377119791.1">
    <property type="nucleotide sequence ID" value="NZ_JBHRSD010000001.1"/>
</dbReference>
<evidence type="ECO:0000256" key="8">
    <source>
        <dbReference type="ARBA" id="ARBA00039168"/>
    </source>
</evidence>
<feature type="transmembrane region" description="Helical" evidence="10">
    <location>
        <begin position="86"/>
        <end position="103"/>
    </location>
</feature>
<evidence type="ECO:0000256" key="2">
    <source>
        <dbReference type="ARBA" id="ARBA00022448"/>
    </source>
</evidence>
<feature type="transmembrane region" description="Helical" evidence="10">
    <location>
        <begin position="6"/>
        <end position="23"/>
    </location>
</feature>
<evidence type="ECO:0000313" key="12">
    <source>
        <dbReference type="Proteomes" id="UP001595453"/>
    </source>
</evidence>
<protein>
    <recommendedName>
        <fullName evidence="8">Guanidinium exporter</fullName>
    </recommendedName>
</protein>
<feature type="transmembrane region" description="Helical" evidence="10">
    <location>
        <begin position="30"/>
        <end position="50"/>
    </location>
</feature>
<keyword evidence="6 10" id="KW-0472">Membrane</keyword>
<dbReference type="Pfam" id="PF00893">
    <property type="entry name" value="Multi_Drug_Res"/>
    <property type="match status" value="1"/>
</dbReference>
<evidence type="ECO:0000256" key="6">
    <source>
        <dbReference type="ARBA" id="ARBA00023136"/>
    </source>
</evidence>
<evidence type="ECO:0000313" key="11">
    <source>
        <dbReference type="EMBL" id="MFC3030996.1"/>
    </source>
</evidence>
<keyword evidence="5 10" id="KW-1133">Transmembrane helix</keyword>
<keyword evidence="4 9" id="KW-0812">Transmembrane</keyword>
<reference evidence="12" key="1">
    <citation type="journal article" date="2019" name="Int. J. Syst. Evol. Microbiol.">
        <title>The Global Catalogue of Microorganisms (GCM) 10K type strain sequencing project: providing services to taxonomists for standard genome sequencing and annotation.</title>
        <authorList>
            <consortium name="The Broad Institute Genomics Platform"/>
            <consortium name="The Broad Institute Genome Sequencing Center for Infectious Disease"/>
            <person name="Wu L."/>
            <person name="Ma J."/>
        </authorList>
    </citation>
    <scope>NUCLEOTIDE SEQUENCE [LARGE SCALE GENOMIC DNA]</scope>
    <source>
        <strain evidence="12">KCTC 42730</strain>
    </source>
</reference>
<comment type="similarity">
    <text evidence="7">Belongs to the drug/metabolite transporter (DMT) superfamily. Small multidrug resistance (SMR) (TC 2.A.7.1) family. Gdx/SugE subfamily.</text>
</comment>
<dbReference type="InterPro" id="IPR045324">
    <property type="entry name" value="Small_multidrug_res"/>
</dbReference>
<gene>
    <name evidence="11" type="ORF">ACFOEE_00425</name>
</gene>
<feature type="transmembrane region" description="Helical" evidence="10">
    <location>
        <begin position="56"/>
        <end position="74"/>
    </location>
</feature>
<dbReference type="SUPFAM" id="SSF103481">
    <property type="entry name" value="Multidrug resistance efflux transporter EmrE"/>
    <property type="match status" value="1"/>
</dbReference>
<keyword evidence="3" id="KW-1003">Cell membrane</keyword>
<name>A0ABV7CDN9_9GAMM</name>
<evidence type="ECO:0000256" key="1">
    <source>
        <dbReference type="ARBA" id="ARBA00004651"/>
    </source>
</evidence>
<dbReference type="PANTHER" id="PTHR30561">
    <property type="entry name" value="SMR FAMILY PROTON-DEPENDENT DRUG EFFLUX TRANSPORTER SUGE"/>
    <property type="match status" value="1"/>
</dbReference>
<organism evidence="11 12">
    <name type="scientific">Pseudoalteromonas fenneropenaei</name>
    <dbReference type="NCBI Taxonomy" id="1737459"/>
    <lineage>
        <taxon>Bacteria</taxon>
        <taxon>Pseudomonadati</taxon>
        <taxon>Pseudomonadota</taxon>
        <taxon>Gammaproteobacteria</taxon>
        <taxon>Alteromonadales</taxon>
        <taxon>Pseudoalteromonadaceae</taxon>
        <taxon>Pseudoalteromonas</taxon>
    </lineage>
</organism>
<keyword evidence="2" id="KW-0813">Transport</keyword>
<dbReference type="Gene3D" id="1.10.3730.20">
    <property type="match status" value="1"/>
</dbReference>
<evidence type="ECO:0000256" key="3">
    <source>
        <dbReference type="ARBA" id="ARBA00022475"/>
    </source>
</evidence>
<evidence type="ECO:0000256" key="10">
    <source>
        <dbReference type="SAM" id="Phobius"/>
    </source>
</evidence>
<comment type="subcellular location">
    <subcellularLocation>
        <location evidence="1 9">Cell membrane</location>
        <topology evidence="1 9">Multi-pass membrane protein</topology>
    </subcellularLocation>
</comment>
<dbReference type="InterPro" id="IPR037185">
    <property type="entry name" value="EmrE-like"/>
</dbReference>
<evidence type="ECO:0000256" key="7">
    <source>
        <dbReference type="ARBA" id="ARBA00038151"/>
    </source>
</evidence>
<keyword evidence="12" id="KW-1185">Reference proteome</keyword>
<dbReference type="PANTHER" id="PTHR30561:SF0">
    <property type="entry name" value="GUANIDINIUM EXPORTER"/>
    <property type="match status" value="1"/>
</dbReference>
<dbReference type="InterPro" id="IPR000390">
    <property type="entry name" value="Small_drug/metabolite_transptr"/>
</dbReference>
<proteinExistence type="inferred from homology"/>
<dbReference type="EMBL" id="JBHRSD010000001">
    <property type="protein sequence ID" value="MFC3030996.1"/>
    <property type="molecule type" value="Genomic_DNA"/>
</dbReference>
<sequence>MSSYIYLISASIFEVLWVLFLGKSAGFSRLYPALTALICMAMSLVCLAQATRTLSVAFAYAMWVGLGILGTALVQHFFQNQPLKPLSWVCLLLITIGIAGLQLCQSSTVDAG</sequence>